<evidence type="ECO:0000256" key="4">
    <source>
        <dbReference type="PROSITE-ProRule" id="PRU00134"/>
    </source>
</evidence>
<gene>
    <name evidence="6" type="ORF">B0H16DRAFT_1241322</name>
</gene>
<dbReference type="Pfam" id="PF01753">
    <property type="entry name" value="zf-MYND"/>
    <property type="match status" value="1"/>
</dbReference>
<comment type="caution">
    <text evidence="6">The sequence shown here is derived from an EMBL/GenBank/DDBJ whole genome shotgun (WGS) entry which is preliminary data.</text>
</comment>
<accession>A0AAD7J1Z2</accession>
<dbReference type="GO" id="GO:0008270">
    <property type="term" value="F:zinc ion binding"/>
    <property type="evidence" value="ECO:0007669"/>
    <property type="project" value="UniProtKB-KW"/>
</dbReference>
<dbReference type="Proteomes" id="UP001215598">
    <property type="component" value="Unassembled WGS sequence"/>
</dbReference>
<evidence type="ECO:0000259" key="5">
    <source>
        <dbReference type="PROSITE" id="PS50865"/>
    </source>
</evidence>
<dbReference type="InterPro" id="IPR002893">
    <property type="entry name" value="Znf_MYND"/>
</dbReference>
<keyword evidence="1" id="KW-0479">Metal-binding</keyword>
<dbReference type="EMBL" id="JARKIB010000052">
    <property type="protein sequence ID" value="KAJ7754501.1"/>
    <property type="molecule type" value="Genomic_DNA"/>
</dbReference>
<dbReference type="AlphaFoldDB" id="A0AAD7J1Z2"/>
<keyword evidence="3" id="KW-0862">Zinc</keyword>
<evidence type="ECO:0000313" key="6">
    <source>
        <dbReference type="EMBL" id="KAJ7754501.1"/>
    </source>
</evidence>
<keyword evidence="7" id="KW-1185">Reference proteome</keyword>
<organism evidence="6 7">
    <name type="scientific">Mycena metata</name>
    <dbReference type="NCBI Taxonomy" id="1033252"/>
    <lineage>
        <taxon>Eukaryota</taxon>
        <taxon>Fungi</taxon>
        <taxon>Dikarya</taxon>
        <taxon>Basidiomycota</taxon>
        <taxon>Agaricomycotina</taxon>
        <taxon>Agaricomycetes</taxon>
        <taxon>Agaricomycetidae</taxon>
        <taxon>Agaricales</taxon>
        <taxon>Marasmiineae</taxon>
        <taxon>Mycenaceae</taxon>
        <taxon>Mycena</taxon>
    </lineage>
</organism>
<dbReference type="PROSITE" id="PS50865">
    <property type="entry name" value="ZF_MYND_2"/>
    <property type="match status" value="1"/>
</dbReference>
<dbReference type="SUPFAM" id="SSF144232">
    <property type="entry name" value="HIT/MYND zinc finger-like"/>
    <property type="match status" value="1"/>
</dbReference>
<reference evidence="6" key="1">
    <citation type="submission" date="2023-03" db="EMBL/GenBank/DDBJ databases">
        <title>Massive genome expansion in bonnet fungi (Mycena s.s.) driven by repeated elements and novel gene families across ecological guilds.</title>
        <authorList>
            <consortium name="Lawrence Berkeley National Laboratory"/>
            <person name="Harder C.B."/>
            <person name="Miyauchi S."/>
            <person name="Viragh M."/>
            <person name="Kuo A."/>
            <person name="Thoen E."/>
            <person name="Andreopoulos B."/>
            <person name="Lu D."/>
            <person name="Skrede I."/>
            <person name="Drula E."/>
            <person name="Henrissat B."/>
            <person name="Morin E."/>
            <person name="Kohler A."/>
            <person name="Barry K."/>
            <person name="LaButti K."/>
            <person name="Morin E."/>
            <person name="Salamov A."/>
            <person name="Lipzen A."/>
            <person name="Mereny Z."/>
            <person name="Hegedus B."/>
            <person name="Baldrian P."/>
            <person name="Stursova M."/>
            <person name="Weitz H."/>
            <person name="Taylor A."/>
            <person name="Grigoriev I.V."/>
            <person name="Nagy L.G."/>
            <person name="Martin F."/>
            <person name="Kauserud H."/>
        </authorList>
    </citation>
    <scope>NUCLEOTIDE SEQUENCE</scope>
    <source>
        <strain evidence="6">CBHHK182m</strain>
    </source>
</reference>
<evidence type="ECO:0000313" key="7">
    <source>
        <dbReference type="Proteomes" id="UP001215598"/>
    </source>
</evidence>
<evidence type="ECO:0000256" key="1">
    <source>
        <dbReference type="ARBA" id="ARBA00022723"/>
    </source>
</evidence>
<name>A0AAD7J1Z2_9AGAR</name>
<evidence type="ECO:0000256" key="2">
    <source>
        <dbReference type="ARBA" id="ARBA00022771"/>
    </source>
</evidence>
<feature type="non-terminal residue" evidence="6">
    <location>
        <position position="315"/>
    </location>
</feature>
<sequence length="315" mass="35238">REGRMARIREVCLFLIAHHSDPNEKPKGQNHSALGVACISRSWELIRALLLHGARSLGHTRYFPDEADKTRFKSLVSELAKSARPARICPCGSDRTLRECHQNFQPYPIHFICLCGSRKVYGACCAKKSDMSWSEKWNEKKGWLDFARTVARPARAAHHDLDESGRVNKPNETILKVLIDEHRIDPAYAATCKKTDMAPSPAAACAIPKQQWMKLMETWNDTVNAYIASGVDHRAPESIEAAAKIGYAGGPLWCKCERERCSKMESRDAEAFPRCSGCKTAVYCSHNCQKSAWKAHKTVCRAGDVKAQLLPSQEA</sequence>
<proteinExistence type="predicted"/>
<keyword evidence="2 4" id="KW-0863">Zinc-finger</keyword>
<evidence type="ECO:0000256" key="3">
    <source>
        <dbReference type="ARBA" id="ARBA00022833"/>
    </source>
</evidence>
<feature type="domain" description="MYND-type" evidence="5">
    <location>
        <begin position="258"/>
        <end position="300"/>
    </location>
</feature>
<dbReference type="Gene3D" id="6.10.140.2220">
    <property type="match status" value="1"/>
</dbReference>
<protein>
    <recommendedName>
        <fullName evidence="5">MYND-type domain-containing protein</fullName>
    </recommendedName>
</protein>
<feature type="non-terminal residue" evidence="6">
    <location>
        <position position="1"/>
    </location>
</feature>